<sequence length="87" mass="10156">MRRPPKQPYFSRSWIIVLLIGLLFVAVGYSLTLEIDNVDNPDARSWLNLTLLLCGYLFFFCLKPIQSAIHRKLYRRAFGDDHQKTSP</sequence>
<keyword evidence="1" id="KW-0812">Transmembrane</keyword>
<dbReference type="OrthoDB" id="7029570at2"/>
<name>A0A7X2RRD2_9PSED</name>
<reference evidence="2 3" key="1">
    <citation type="submission" date="2019-11" db="EMBL/GenBank/DDBJ databases">
        <title>Pseudmonas karstica sp. nov. and Pseudomonas spelaei sp. nov. from caves.</title>
        <authorList>
            <person name="Zeman M."/>
        </authorList>
    </citation>
    <scope>NUCLEOTIDE SEQUENCE [LARGE SCALE GENOMIC DNA]</scope>
    <source>
        <strain evidence="2 3">CCM 7891</strain>
    </source>
</reference>
<dbReference type="RefSeq" id="WP_154743314.1">
    <property type="nucleotide sequence ID" value="NZ_JBHSTG010000001.1"/>
</dbReference>
<dbReference type="AlphaFoldDB" id="A0A7X2RRD2"/>
<evidence type="ECO:0000256" key="1">
    <source>
        <dbReference type="SAM" id="Phobius"/>
    </source>
</evidence>
<comment type="caution">
    <text evidence="2">The sequence shown here is derived from an EMBL/GenBank/DDBJ whole genome shotgun (WGS) entry which is preliminary data.</text>
</comment>
<keyword evidence="1" id="KW-1133">Transmembrane helix</keyword>
<proteinExistence type="predicted"/>
<accession>A0A7X2RRD2</accession>
<protein>
    <submittedName>
        <fullName evidence="2">Uncharacterized protein</fullName>
    </submittedName>
</protein>
<feature type="transmembrane region" description="Helical" evidence="1">
    <location>
        <begin position="43"/>
        <end position="62"/>
    </location>
</feature>
<organism evidence="2 3">
    <name type="scientific">Pseudomonas karstica</name>
    <dbReference type="NCBI Taxonomy" id="1055468"/>
    <lineage>
        <taxon>Bacteria</taxon>
        <taxon>Pseudomonadati</taxon>
        <taxon>Pseudomonadota</taxon>
        <taxon>Gammaproteobacteria</taxon>
        <taxon>Pseudomonadales</taxon>
        <taxon>Pseudomonadaceae</taxon>
        <taxon>Pseudomonas</taxon>
    </lineage>
</organism>
<gene>
    <name evidence="2" type="ORF">GIR22_10770</name>
</gene>
<keyword evidence="1" id="KW-0472">Membrane</keyword>
<dbReference type="EMBL" id="WLYI01000012">
    <property type="protein sequence ID" value="MTD19608.1"/>
    <property type="molecule type" value="Genomic_DNA"/>
</dbReference>
<evidence type="ECO:0000313" key="3">
    <source>
        <dbReference type="Proteomes" id="UP000431485"/>
    </source>
</evidence>
<keyword evidence="3" id="KW-1185">Reference proteome</keyword>
<feature type="transmembrane region" description="Helical" evidence="1">
    <location>
        <begin position="12"/>
        <end position="31"/>
    </location>
</feature>
<evidence type="ECO:0000313" key="2">
    <source>
        <dbReference type="EMBL" id="MTD19608.1"/>
    </source>
</evidence>
<dbReference type="Proteomes" id="UP000431485">
    <property type="component" value="Unassembled WGS sequence"/>
</dbReference>